<protein>
    <submittedName>
        <fullName evidence="1">Uncharacterized protein</fullName>
    </submittedName>
</protein>
<dbReference type="AlphaFoldDB" id="A0A974CZY6"/>
<evidence type="ECO:0000313" key="2">
    <source>
        <dbReference type="Proteomes" id="UP000694892"/>
    </source>
</evidence>
<name>A0A974CZY6_XENLA</name>
<gene>
    <name evidence="1" type="ORF">XELAEV_18025569mg</name>
</gene>
<accession>A0A974CZY6</accession>
<evidence type="ECO:0000313" key="1">
    <source>
        <dbReference type="EMBL" id="OCT83033.1"/>
    </source>
</evidence>
<sequence length="77" mass="8778">MDCKFWRGCIVANLHSLLFFLLHITVRTWTGQKNGIFLLTPHHAGIDSFLSNLFPLEFGKQETDQLRSPPPLLNSVV</sequence>
<dbReference type="EMBL" id="CM004473">
    <property type="protein sequence ID" value="OCT83033.1"/>
    <property type="molecule type" value="Genomic_DNA"/>
</dbReference>
<reference evidence="2" key="1">
    <citation type="journal article" date="2016" name="Nature">
        <title>Genome evolution in the allotetraploid frog Xenopus laevis.</title>
        <authorList>
            <person name="Session A.M."/>
            <person name="Uno Y."/>
            <person name="Kwon T."/>
            <person name="Chapman J.A."/>
            <person name="Toyoda A."/>
            <person name="Takahashi S."/>
            <person name="Fukui A."/>
            <person name="Hikosaka A."/>
            <person name="Suzuki A."/>
            <person name="Kondo M."/>
            <person name="van Heeringen S.J."/>
            <person name="Quigley I."/>
            <person name="Heinz S."/>
            <person name="Ogino H."/>
            <person name="Ochi H."/>
            <person name="Hellsten U."/>
            <person name="Lyons J.B."/>
            <person name="Simakov O."/>
            <person name="Putnam N."/>
            <person name="Stites J."/>
            <person name="Kuroki Y."/>
            <person name="Tanaka T."/>
            <person name="Michiue T."/>
            <person name="Watanabe M."/>
            <person name="Bogdanovic O."/>
            <person name="Lister R."/>
            <person name="Georgiou G."/>
            <person name="Paranjpe S.S."/>
            <person name="van Kruijsbergen I."/>
            <person name="Shu S."/>
            <person name="Carlson J."/>
            <person name="Kinoshita T."/>
            <person name="Ohta Y."/>
            <person name="Mawaribuchi S."/>
            <person name="Jenkins J."/>
            <person name="Grimwood J."/>
            <person name="Schmutz J."/>
            <person name="Mitros T."/>
            <person name="Mozaffari S.V."/>
            <person name="Suzuki Y."/>
            <person name="Haramoto Y."/>
            <person name="Yamamoto T.S."/>
            <person name="Takagi C."/>
            <person name="Heald R."/>
            <person name="Miller K."/>
            <person name="Haudenschild C."/>
            <person name="Kitzman J."/>
            <person name="Nakayama T."/>
            <person name="Izutsu Y."/>
            <person name="Robert J."/>
            <person name="Fortriede J."/>
            <person name="Burns K."/>
            <person name="Lotay V."/>
            <person name="Karimi K."/>
            <person name="Yasuoka Y."/>
            <person name="Dichmann D.S."/>
            <person name="Flajnik M.F."/>
            <person name="Houston D.W."/>
            <person name="Shendure J."/>
            <person name="DuPasquier L."/>
            <person name="Vize P.D."/>
            <person name="Zorn A.M."/>
            <person name="Ito M."/>
            <person name="Marcotte E.M."/>
            <person name="Wallingford J.B."/>
            <person name="Ito Y."/>
            <person name="Asashima M."/>
            <person name="Ueno N."/>
            <person name="Matsuda Y."/>
            <person name="Veenstra G.J."/>
            <person name="Fujiyama A."/>
            <person name="Harland R.M."/>
            <person name="Taira M."/>
            <person name="Rokhsar D.S."/>
        </authorList>
    </citation>
    <scope>NUCLEOTIDE SEQUENCE [LARGE SCALE GENOMIC DNA]</scope>
    <source>
        <strain evidence="2">J</strain>
    </source>
</reference>
<organism evidence="1 2">
    <name type="scientific">Xenopus laevis</name>
    <name type="common">African clawed frog</name>
    <dbReference type="NCBI Taxonomy" id="8355"/>
    <lineage>
        <taxon>Eukaryota</taxon>
        <taxon>Metazoa</taxon>
        <taxon>Chordata</taxon>
        <taxon>Craniata</taxon>
        <taxon>Vertebrata</taxon>
        <taxon>Euteleostomi</taxon>
        <taxon>Amphibia</taxon>
        <taxon>Batrachia</taxon>
        <taxon>Anura</taxon>
        <taxon>Pipoidea</taxon>
        <taxon>Pipidae</taxon>
        <taxon>Xenopodinae</taxon>
        <taxon>Xenopus</taxon>
        <taxon>Xenopus</taxon>
    </lineage>
</organism>
<proteinExistence type="predicted"/>
<dbReference type="Proteomes" id="UP000694892">
    <property type="component" value="Chromosome 4S"/>
</dbReference>